<sequence length="958" mass="109232">MEYNQDIQIRTSKSRQLDHLKKQVNNILLDNFDYPEDATDEEQEDLPYDGDLERTYHHNNESNNLKACVSVENISDNFLNLTCSEINRSLKEEIHYETQQLSQEKVFSHRTPATRTNGIMIEMAIEAPVSGMPLETELSVGAFSSLDRKEHFTNSKISDVLLRHFSKEELSNTSQLIDCETIPETSFTESVDETVLTKTRISECTKPTLLTEQWAKHFEDYNLNRQEEISEDDKDKNLLDENKFVTDDRATSYGDEKDCIQENSQLIAENEDTNNFQNIRKNHSHQKGLFERTGSSHELKYGQGQVNYCLPDFSKVAPKVKIPKRNNSDKSAPIIKRTKFSPNLVGKSAIVNNVLETMNYFDSVEVKNQEEEMRIPELVQQLELLTKHAEAQNRIDHLRFDPKIYTHSASPNPNLSIHSRCMGAASEESIFHPLTVPIQPLLGLSQASFSGLQSGRMISSLPSASSAGEVHCLNPKLMQNTTKGEKMSQMLKEQAEQLKAKVEEFSKCVMQEAFPLQDRCLSPVVSSISDPPERSATEANFHNNERNEGENRSHAIDVIPKKTSQPSLQDDNCDPFPEIQLGLQKRDASAYVKGMKPLEKAGLLANKHSSDVMQCFLPPEADNGPGGLESQRQLIFSQKRNTDQENPKRSLNFWQMKSPPKTKPYNMCNLEHKIINLNVQQEQGKLAHPSDHCICGRVENCSDAHEAALYPKWKIHWSENANKELYSCSVNRNKKTEDRKTDSEKSKCGRYSVFIQEKSVELDLSGSDSEDISFCDSFHESHSDEFLEHRTNNYKSRRAGLKEQSKALQYRDWNINFCTSCQRNKCSRESDKNNIASSQKKRIAANSVYTSKQPDQSVYRLSDKDNLETPKTCYSRMHDTIILSPQYLASRKVYGSKSMINIRNRHTSYTDTKILNSTLDHAIQTATSLKETTERMVQVVAEDLAKVKTHRIIDFSPP</sequence>
<protein>
    <submittedName>
        <fullName evidence="3">T-box brain protein 1</fullName>
    </submittedName>
</protein>
<gene>
    <name evidence="3" type="ORF">DR999_PMT01739</name>
</gene>
<evidence type="ECO:0000313" key="3">
    <source>
        <dbReference type="EMBL" id="TFK14718.1"/>
    </source>
</evidence>
<dbReference type="EMBL" id="QXTE01000008">
    <property type="protein sequence ID" value="TFK14718.1"/>
    <property type="molecule type" value="Genomic_DNA"/>
</dbReference>
<organism evidence="3 4">
    <name type="scientific">Platysternon megacephalum</name>
    <name type="common">big-headed turtle</name>
    <dbReference type="NCBI Taxonomy" id="55544"/>
    <lineage>
        <taxon>Eukaryota</taxon>
        <taxon>Metazoa</taxon>
        <taxon>Chordata</taxon>
        <taxon>Craniata</taxon>
        <taxon>Vertebrata</taxon>
        <taxon>Euteleostomi</taxon>
        <taxon>Archelosauria</taxon>
        <taxon>Testudinata</taxon>
        <taxon>Testudines</taxon>
        <taxon>Cryptodira</taxon>
        <taxon>Durocryptodira</taxon>
        <taxon>Testudinoidea</taxon>
        <taxon>Platysternidae</taxon>
        <taxon>Platysternon</taxon>
    </lineage>
</organism>
<dbReference type="InterPro" id="IPR022150">
    <property type="entry name" value="AKNA_dom"/>
</dbReference>
<dbReference type="Pfam" id="PF12443">
    <property type="entry name" value="AKNA"/>
    <property type="match status" value="1"/>
</dbReference>
<dbReference type="PANTHER" id="PTHR21510:SF16">
    <property type="entry name" value="PROTEIN AKNAD1"/>
    <property type="match status" value="1"/>
</dbReference>
<evidence type="ECO:0000259" key="2">
    <source>
        <dbReference type="Pfam" id="PF12443"/>
    </source>
</evidence>
<proteinExistence type="predicted"/>
<comment type="caution">
    <text evidence="3">The sequence shown here is derived from an EMBL/GenBank/DDBJ whole genome shotgun (WGS) entry which is preliminary data.</text>
</comment>
<evidence type="ECO:0000256" key="1">
    <source>
        <dbReference type="SAM" id="MobiDB-lite"/>
    </source>
</evidence>
<dbReference type="AlphaFoldDB" id="A0A4D9F5M9"/>
<keyword evidence="4" id="KW-1185">Reference proteome</keyword>
<feature type="domain" description="AKNA" evidence="2">
    <location>
        <begin position="439"/>
        <end position="521"/>
    </location>
</feature>
<dbReference type="InterPro" id="IPR052655">
    <property type="entry name" value="AKNA_Centrosome-Trans_reg"/>
</dbReference>
<accession>A0A4D9F5M9</accession>
<dbReference type="OrthoDB" id="9045614at2759"/>
<reference evidence="3 4" key="1">
    <citation type="submission" date="2019-04" db="EMBL/GenBank/DDBJ databases">
        <title>Draft genome of the big-headed turtle Platysternon megacephalum.</title>
        <authorList>
            <person name="Gong S."/>
        </authorList>
    </citation>
    <scope>NUCLEOTIDE SEQUENCE [LARGE SCALE GENOMIC DNA]</scope>
    <source>
        <strain evidence="3">DO16091913</strain>
        <tissue evidence="3">Muscle</tissue>
    </source>
</reference>
<reference evidence="3 4" key="2">
    <citation type="submission" date="2019-04" db="EMBL/GenBank/DDBJ databases">
        <title>The genome sequence of big-headed turtle.</title>
        <authorList>
            <person name="Gong S."/>
        </authorList>
    </citation>
    <scope>NUCLEOTIDE SEQUENCE [LARGE SCALE GENOMIC DNA]</scope>
    <source>
        <strain evidence="3">DO16091913</strain>
        <tissue evidence="3">Muscle</tissue>
    </source>
</reference>
<feature type="region of interest" description="Disordered" evidence="1">
    <location>
        <begin position="527"/>
        <end position="554"/>
    </location>
</feature>
<name>A0A4D9F5M9_9SAUR</name>
<feature type="compositionally biased region" description="Basic and acidic residues" evidence="1">
    <location>
        <begin position="543"/>
        <end position="554"/>
    </location>
</feature>
<dbReference type="Proteomes" id="UP000297703">
    <property type="component" value="Unassembled WGS sequence"/>
</dbReference>
<dbReference type="STRING" id="55544.A0A4D9F5M9"/>
<dbReference type="PANTHER" id="PTHR21510">
    <property type="entry name" value="AKNA DOMAIN-CONTAINING PROTEIN"/>
    <property type="match status" value="1"/>
</dbReference>
<evidence type="ECO:0000313" key="4">
    <source>
        <dbReference type="Proteomes" id="UP000297703"/>
    </source>
</evidence>